<dbReference type="AlphaFoldDB" id="A0A0F9E6Z6"/>
<gene>
    <name evidence="1" type="ORF">LCGC14_2461740</name>
</gene>
<comment type="caution">
    <text evidence="1">The sequence shown here is derived from an EMBL/GenBank/DDBJ whole genome shotgun (WGS) entry which is preliminary data.</text>
</comment>
<proteinExistence type="predicted"/>
<accession>A0A0F9E6Z6</accession>
<feature type="non-terminal residue" evidence="1">
    <location>
        <position position="246"/>
    </location>
</feature>
<evidence type="ECO:0000313" key="1">
    <source>
        <dbReference type="EMBL" id="KKL19808.1"/>
    </source>
</evidence>
<protein>
    <submittedName>
        <fullName evidence="1">Uncharacterized protein</fullName>
    </submittedName>
</protein>
<name>A0A0F9E6Z6_9ZZZZ</name>
<sequence length="246" mass="27541">MAEPVTVVNSPTIVQLLASLDLELLGFKGAFSEDQKINRINKGKNELWKVLKQLKEGYFMEESALSGGADNEFPALTTSDREYNLPKDLAELRFIEVTDPAAYREWSFEKIGMNSPRWREARLSSTLAGAGNASRLGAGNVLFDIVGPDNVGRQRMILASYLPVAMSLKLWYTRVVPDFSLNPKVDTETLVTFLAPYITPILTYAAKSLLRLEDAGIAKEWEKDWFEDLRRTVSASSDRSEADIEV</sequence>
<organism evidence="1">
    <name type="scientific">marine sediment metagenome</name>
    <dbReference type="NCBI Taxonomy" id="412755"/>
    <lineage>
        <taxon>unclassified sequences</taxon>
        <taxon>metagenomes</taxon>
        <taxon>ecological metagenomes</taxon>
    </lineage>
</organism>
<dbReference type="EMBL" id="LAZR01038344">
    <property type="protein sequence ID" value="KKL19808.1"/>
    <property type="molecule type" value="Genomic_DNA"/>
</dbReference>
<reference evidence="1" key="1">
    <citation type="journal article" date="2015" name="Nature">
        <title>Complex archaea that bridge the gap between prokaryotes and eukaryotes.</title>
        <authorList>
            <person name="Spang A."/>
            <person name="Saw J.H."/>
            <person name="Jorgensen S.L."/>
            <person name="Zaremba-Niedzwiedzka K."/>
            <person name="Martijn J."/>
            <person name="Lind A.E."/>
            <person name="van Eijk R."/>
            <person name="Schleper C."/>
            <person name="Guy L."/>
            <person name="Ettema T.J."/>
        </authorList>
    </citation>
    <scope>NUCLEOTIDE SEQUENCE</scope>
</reference>